<proteinExistence type="predicted"/>
<dbReference type="InterPro" id="IPR010845">
    <property type="entry name" value="FlaF"/>
</dbReference>
<keyword evidence="3" id="KW-1185">Reference proteome</keyword>
<keyword evidence="2" id="KW-0966">Cell projection</keyword>
<accession>A0A3M0CHA7</accession>
<keyword evidence="2" id="KW-0969">Cilium</keyword>
<dbReference type="AlphaFoldDB" id="A0A3M0CHA7"/>
<dbReference type="Pfam" id="PF07309">
    <property type="entry name" value="FlaF"/>
    <property type="match status" value="1"/>
</dbReference>
<evidence type="ECO:0000313" key="2">
    <source>
        <dbReference type="EMBL" id="RMB08968.1"/>
    </source>
</evidence>
<dbReference type="OrthoDB" id="9808944at2"/>
<dbReference type="GO" id="GO:0044781">
    <property type="term" value="P:bacterial-type flagellum organization"/>
    <property type="evidence" value="ECO:0007669"/>
    <property type="project" value="InterPro"/>
</dbReference>
<sequence length="139" mass="15848">MSYQSYQKVQQQSEDPRQTEYRLFADVTRSLLEVKDRKPTDPDLIKALDWNRRMWSTFASDCGTKGNQLPDQLRASIISLSLWVSRHSSQVMRGTAKVDPLVKINRTVMDGLAQQAKLAGEENRTGTPMQPQQSINSHI</sequence>
<dbReference type="RefSeq" id="WP_121938282.1">
    <property type="nucleotide sequence ID" value="NZ_REFR01000010.1"/>
</dbReference>
<feature type="region of interest" description="Disordered" evidence="1">
    <location>
        <begin position="118"/>
        <end position="139"/>
    </location>
</feature>
<keyword evidence="2" id="KW-0282">Flagellum</keyword>
<dbReference type="NCBIfam" id="NF009435">
    <property type="entry name" value="PRK12794.1"/>
    <property type="match status" value="1"/>
</dbReference>
<comment type="caution">
    <text evidence="2">The sequence shown here is derived from an EMBL/GenBank/DDBJ whole genome shotgun (WGS) entry which is preliminary data.</text>
</comment>
<dbReference type="InParanoid" id="A0A3M0CHA7"/>
<organism evidence="2 3">
    <name type="scientific">Eilatimonas milleporae</name>
    <dbReference type="NCBI Taxonomy" id="911205"/>
    <lineage>
        <taxon>Bacteria</taxon>
        <taxon>Pseudomonadati</taxon>
        <taxon>Pseudomonadota</taxon>
        <taxon>Alphaproteobacteria</taxon>
        <taxon>Kordiimonadales</taxon>
        <taxon>Kordiimonadaceae</taxon>
        <taxon>Eilatimonas</taxon>
    </lineage>
</organism>
<name>A0A3M0CHA7_9PROT</name>
<dbReference type="EMBL" id="REFR01000010">
    <property type="protein sequence ID" value="RMB08968.1"/>
    <property type="molecule type" value="Genomic_DNA"/>
</dbReference>
<evidence type="ECO:0000256" key="1">
    <source>
        <dbReference type="SAM" id="MobiDB-lite"/>
    </source>
</evidence>
<protein>
    <submittedName>
        <fullName evidence="2">Flagellar protein FlaF</fullName>
    </submittedName>
</protein>
<evidence type="ECO:0000313" key="3">
    <source>
        <dbReference type="Proteomes" id="UP000271227"/>
    </source>
</evidence>
<gene>
    <name evidence="2" type="ORF">BXY39_1615</name>
</gene>
<dbReference type="Proteomes" id="UP000271227">
    <property type="component" value="Unassembled WGS sequence"/>
</dbReference>
<feature type="compositionally biased region" description="Polar residues" evidence="1">
    <location>
        <begin position="125"/>
        <end position="139"/>
    </location>
</feature>
<reference evidence="2 3" key="1">
    <citation type="submission" date="2018-10" db="EMBL/GenBank/DDBJ databases">
        <title>Genomic Encyclopedia of Archaeal and Bacterial Type Strains, Phase II (KMG-II): from individual species to whole genera.</title>
        <authorList>
            <person name="Goeker M."/>
        </authorList>
    </citation>
    <scope>NUCLEOTIDE SEQUENCE [LARGE SCALE GENOMIC DNA]</scope>
    <source>
        <strain evidence="2 3">DSM 25217</strain>
    </source>
</reference>